<dbReference type="Gene3D" id="3.40.50.150">
    <property type="entry name" value="Vaccinia Virus protein VP39"/>
    <property type="match status" value="1"/>
</dbReference>
<protein>
    <submittedName>
        <fullName evidence="2">Methyltransferase domain-containing protein</fullName>
    </submittedName>
</protein>
<dbReference type="SUPFAM" id="SSF53335">
    <property type="entry name" value="S-adenosyl-L-methionine-dependent methyltransferases"/>
    <property type="match status" value="1"/>
</dbReference>
<proteinExistence type="predicted"/>
<accession>A0A1H8MA90</accession>
<dbReference type="GO" id="GO:0032259">
    <property type="term" value="P:methylation"/>
    <property type="evidence" value="ECO:0007669"/>
    <property type="project" value="UniProtKB-KW"/>
</dbReference>
<name>A0A1H8MA90_9ACTN</name>
<dbReference type="STRING" id="310780.SAMN05216267_101887"/>
<dbReference type="RefSeq" id="WP_075017206.1">
    <property type="nucleotide sequence ID" value="NZ_FODD01000018.1"/>
</dbReference>
<keyword evidence="2" id="KW-0808">Transferase</keyword>
<keyword evidence="3" id="KW-1185">Reference proteome</keyword>
<evidence type="ECO:0000313" key="3">
    <source>
        <dbReference type="Proteomes" id="UP000181951"/>
    </source>
</evidence>
<feature type="domain" description="Methyltransferase type 11" evidence="1">
    <location>
        <begin position="52"/>
        <end position="142"/>
    </location>
</feature>
<dbReference type="InterPro" id="IPR013216">
    <property type="entry name" value="Methyltransf_11"/>
</dbReference>
<dbReference type="PANTHER" id="PTHR43591">
    <property type="entry name" value="METHYLTRANSFERASE"/>
    <property type="match status" value="1"/>
</dbReference>
<organism evidence="2 3">
    <name type="scientific">Actinacidiphila rubida</name>
    <dbReference type="NCBI Taxonomy" id="310780"/>
    <lineage>
        <taxon>Bacteria</taxon>
        <taxon>Bacillati</taxon>
        <taxon>Actinomycetota</taxon>
        <taxon>Actinomycetes</taxon>
        <taxon>Kitasatosporales</taxon>
        <taxon>Streptomycetaceae</taxon>
        <taxon>Actinacidiphila</taxon>
    </lineage>
</organism>
<reference evidence="2 3" key="1">
    <citation type="submission" date="2016-10" db="EMBL/GenBank/DDBJ databases">
        <authorList>
            <person name="de Groot N.N."/>
        </authorList>
    </citation>
    <scope>NUCLEOTIDE SEQUENCE [LARGE SCALE GENOMIC DNA]</scope>
    <source>
        <strain evidence="2 3">CGMCC 4.2026</strain>
    </source>
</reference>
<gene>
    <name evidence="2" type="ORF">SAMN05216267_101887</name>
</gene>
<dbReference type="InterPro" id="IPR029063">
    <property type="entry name" value="SAM-dependent_MTases_sf"/>
</dbReference>
<dbReference type="AlphaFoldDB" id="A0A1H8MA90"/>
<keyword evidence="2" id="KW-0489">Methyltransferase</keyword>
<dbReference type="OrthoDB" id="448116at2"/>
<evidence type="ECO:0000313" key="2">
    <source>
        <dbReference type="EMBL" id="SEO14056.1"/>
    </source>
</evidence>
<dbReference type="GO" id="GO:0008757">
    <property type="term" value="F:S-adenosylmethionine-dependent methyltransferase activity"/>
    <property type="evidence" value="ECO:0007669"/>
    <property type="project" value="InterPro"/>
</dbReference>
<evidence type="ECO:0000259" key="1">
    <source>
        <dbReference type="Pfam" id="PF08241"/>
    </source>
</evidence>
<dbReference type="PANTHER" id="PTHR43591:SF24">
    <property type="entry name" value="2-METHOXY-6-POLYPRENYL-1,4-BENZOQUINOL METHYLASE, MITOCHONDRIAL"/>
    <property type="match status" value="1"/>
</dbReference>
<dbReference type="Pfam" id="PF08241">
    <property type="entry name" value="Methyltransf_11"/>
    <property type="match status" value="1"/>
</dbReference>
<dbReference type="EMBL" id="FODD01000018">
    <property type="protein sequence ID" value="SEO14056.1"/>
    <property type="molecule type" value="Genomic_DNA"/>
</dbReference>
<dbReference type="Proteomes" id="UP000181951">
    <property type="component" value="Unassembled WGS sequence"/>
</dbReference>
<sequence length="274" mass="27976">MEAFDAFEREIWAGRAEPYARTFGLLCARTVPALLDAGGLADDGSAKGVRLLDVGTGPGTAAAAAVARGAAVTAVDAEPSMVALAAAAVPAAGVSVAVLPELPFPDGAFDVAVANFVVNHMARPRAGLAELRRVVRPGGRVAVTVWASPRAPGQALLGRAAAEAGASRPDGIPEGLDADEDFPRTPEGLAALLSGAGLSDVVCTPLHWDHVVDPELWWSGATAGIGVLSQIVSRQPPTVVARIRGTYDELSAAFRRPDGLLALPHTALLAHGTV</sequence>